<proteinExistence type="predicted"/>
<sequence>MPSNVELKCTSLPPLVDSPDIDPYAQKPRTYKGLRDGTPIIPRDQCRNDPRSFFNEVKPLKDLENFHRVSYTYKVPRSVLYHTDGPDLMCVGSRFSRRSEAQHDGAPWGAAVQWPPYRAGTRISRCLQSCCDSHPCGGYPCWPLVRPCAAMLDEPTLYTTSSKFVCPEYWESSMLPINHHGLLVFPSPSKTFREYQEEDARTVAYVKQLKRPTEYQERYIGRIPVPHRDYKIIIAISLQLIDLSIHSRTKQIKYLLLHQTGDKIKHKPGPSSSGGGMK</sequence>
<dbReference type="OMA" id="TEYQERY"/>
<evidence type="ECO:0000313" key="2">
    <source>
        <dbReference type="EMBL" id="CDI98366.1"/>
    </source>
</evidence>
<protein>
    <submittedName>
        <fullName evidence="2">Uncharacterized protein</fullName>
    </submittedName>
</protein>
<dbReference type="AlphaFoldDB" id="A0A087W1H6"/>
<dbReference type="EMBL" id="LN902844">
    <property type="protein sequence ID" value="CDI98366.1"/>
    <property type="molecule type" value="Genomic_DNA"/>
</dbReference>
<gene>
    <name evidence="2" type="ORF">EmuJ_000221300</name>
</gene>
<dbReference type="OrthoDB" id="6240939at2759"/>
<dbReference type="Proteomes" id="UP000017246">
    <property type="component" value="Unassembled WGS sequence"/>
</dbReference>
<evidence type="ECO:0000313" key="3">
    <source>
        <dbReference type="Proteomes" id="UP000017246"/>
    </source>
</evidence>
<reference evidence="2" key="1">
    <citation type="journal article" date="2013" name="Nature">
        <title>The genomes of four tapeworm species reveal adaptations to parasitism.</title>
        <authorList>
            <person name="Tsai I.J."/>
            <person name="Zarowiecki M."/>
            <person name="Holroyd N."/>
            <person name="Garciarrubio A."/>
            <person name="Sanchez-Flores A."/>
            <person name="Brooks K.L."/>
            <person name="Tracey A."/>
            <person name="Bobes R.J."/>
            <person name="Fragoso G."/>
            <person name="Sciutto E."/>
            <person name="Aslett M."/>
            <person name="Beasley H."/>
            <person name="Bennett H.M."/>
            <person name="Cai J."/>
            <person name="Camicia F."/>
            <person name="Clark R."/>
            <person name="Cucher M."/>
            <person name="De Silva N."/>
            <person name="Day T.A."/>
            <person name="Deplazes P."/>
            <person name="Estrada K."/>
            <person name="Fernandez C."/>
            <person name="Holland P.W."/>
            <person name="Hou J."/>
            <person name="Hu S."/>
            <person name="Huckvale T."/>
            <person name="Hung S.S."/>
            <person name="Kamenetzky L."/>
            <person name="Keane J.A."/>
            <person name="Kiss F."/>
            <person name="Koziol U."/>
            <person name="Lambert O."/>
            <person name="Liu K."/>
            <person name="Luo X."/>
            <person name="Luo Y."/>
            <person name="Macchiaroli N."/>
            <person name="Nichol S."/>
            <person name="Paps J."/>
            <person name="Parkinson J."/>
            <person name="Pouchkina-Stantcheva N."/>
            <person name="Riddiford N."/>
            <person name="Rosenzvit M."/>
            <person name="Salinas G."/>
            <person name="Wasmuth J.D."/>
            <person name="Zamanian M."/>
            <person name="Zheng Y."/>
            <person name="Cai X."/>
            <person name="Soberon X."/>
            <person name="Olson P.D."/>
            <person name="Laclette J.P."/>
            <person name="Brehm K."/>
            <person name="Berriman M."/>
            <person name="Garciarrubio A."/>
            <person name="Bobes R.J."/>
            <person name="Fragoso G."/>
            <person name="Sanchez-Flores A."/>
            <person name="Estrada K."/>
            <person name="Cevallos M.A."/>
            <person name="Morett E."/>
            <person name="Gonzalez V."/>
            <person name="Portillo T."/>
            <person name="Ochoa-Leyva A."/>
            <person name="Jose M.V."/>
            <person name="Sciutto E."/>
            <person name="Landa A."/>
            <person name="Jimenez L."/>
            <person name="Valdes V."/>
            <person name="Carrero J.C."/>
            <person name="Larralde C."/>
            <person name="Morales-Montor J."/>
            <person name="Limon-Lason J."/>
            <person name="Soberon X."/>
            <person name="Laclette J.P."/>
        </authorList>
    </citation>
    <scope>NUCLEOTIDE SEQUENCE [LARGE SCALE GENOMIC DNA]</scope>
</reference>
<organism evidence="2 3">
    <name type="scientific">Echinococcus multilocularis</name>
    <name type="common">Fox tapeworm</name>
    <dbReference type="NCBI Taxonomy" id="6211"/>
    <lineage>
        <taxon>Eukaryota</taxon>
        <taxon>Metazoa</taxon>
        <taxon>Spiralia</taxon>
        <taxon>Lophotrochozoa</taxon>
        <taxon>Platyhelminthes</taxon>
        <taxon>Cestoda</taxon>
        <taxon>Eucestoda</taxon>
        <taxon>Cyclophyllidea</taxon>
        <taxon>Taeniidae</taxon>
        <taxon>Echinococcus</taxon>
    </lineage>
</organism>
<reference evidence="2" key="2">
    <citation type="submission" date="2015-11" db="EMBL/GenBank/DDBJ databases">
        <authorList>
            <person name="Zhang Y."/>
            <person name="Guo Z."/>
        </authorList>
    </citation>
    <scope>NUCLEOTIDE SEQUENCE</scope>
</reference>
<keyword evidence="3" id="KW-1185">Reference proteome</keyword>
<name>A0A087W1H6_ECHMU</name>
<feature type="region of interest" description="Disordered" evidence="1">
    <location>
        <begin position="18"/>
        <end position="40"/>
    </location>
</feature>
<evidence type="ECO:0000256" key="1">
    <source>
        <dbReference type="SAM" id="MobiDB-lite"/>
    </source>
</evidence>
<accession>A0A087W1H6</accession>